<feature type="transmembrane region" description="Helical" evidence="1">
    <location>
        <begin position="21"/>
        <end position="39"/>
    </location>
</feature>
<sequence>MRCLRKKMSQVFSLTHRYKRTLQAMAAGTFLIYMTLVLYQNVYGYNGGNTVQLASGSRLDDDFLRFWAHEIGPRSGPKRINALDLCP</sequence>
<protein>
    <submittedName>
        <fullName evidence="2">Uncharacterized protein</fullName>
    </submittedName>
</protein>
<keyword evidence="3" id="KW-1185">Reference proteome</keyword>
<dbReference type="AlphaFoldDB" id="A0ABD1DY81"/>
<dbReference type="EMBL" id="JBEHCU010001082">
    <property type="protein sequence ID" value="KAL1403852.1"/>
    <property type="molecule type" value="Genomic_DNA"/>
</dbReference>
<proteinExistence type="predicted"/>
<accession>A0ABD1DY81</accession>
<gene>
    <name evidence="2" type="ORF">pipiens_019183</name>
</gene>
<keyword evidence="1" id="KW-0472">Membrane</keyword>
<reference evidence="2 3" key="1">
    <citation type="submission" date="2024-05" db="EMBL/GenBank/DDBJ databases">
        <title>Culex pipiens pipiens assembly and annotation.</title>
        <authorList>
            <person name="Alout H."/>
            <person name="Durand T."/>
        </authorList>
    </citation>
    <scope>NUCLEOTIDE SEQUENCE [LARGE SCALE GENOMIC DNA]</scope>
    <source>
        <strain evidence="2">HA-2024</strain>
        <tissue evidence="2">Whole body</tissue>
    </source>
</reference>
<organism evidence="2 3">
    <name type="scientific">Culex pipiens pipiens</name>
    <name type="common">Northern house mosquito</name>
    <dbReference type="NCBI Taxonomy" id="38569"/>
    <lineage>
        <taxon>Eukaryota</taxon>
        <taxon>Metazoa</taxon>
        <taxon>Ecdysozoa</taxon>
        <taxon>Arthropoda</taxon>
        <taxon>Hexapoda</taxon>
        <taxon>Insecta</taxon>
        <taxon>Pterygota</taxon>
        <taxon>Neoptera</taxon>
        <taxon>Endopterygota</taxon>
        <taxon>Diptera</taxon>
        <taxon>Nematocera</taxon>
        <taxon>Culicoidea</taxon>
        <taxon>Culicidae</taxon>
        <taxon>Culicinae</taxon>
        <taxon>Culicini</taxon>
        <taxon>Culex</taxon>
        <taxon>Culex</taxon>
    </lineage>
</organism>
<keyword evidence="1" id="KW-0812">Transmembrane</keyword>
<evidence type="ECO:0000313" key="2">
    <source>
        <dbReference type="EMBL" id="KAL1403852.1"/>
    </source>
</evidence>
<evidence type="ECO:0000313" key="3">
    <source>
        <dbReference type="Proteomes" id="UP001562425"/>
    </source>
</evidence>
<dbReference type="Proteomes" id="UP001562425">
    <property type="component" value="Unassembled WGS sequence"/>
</dbReference>
<name>A0ABD1DY81_CULPP</name>
<keyword evidence="1" id="KW-1133">Transmembrane helix</keyword>
<evidence type="ECO:0000256" key="1">
    <source>
        <dbReference type="SAM" id="Phobius"/>
    </source>
</evidence>
<comment type="caution">
    <text evidence="2">The sequence shown here is derived from an EMBL/GenBank/DDBJ whole genome shotgun (WGS) entry which is preliminary data.</text>
</comment>